<name>A0AA39MVG3_9AGAR</name>
<accession>A0AA39MVG3</accession>
<proteinExistence type="predicted"/>
<dbReference type="AlphaFoldDB" id="A0AA39MVG3"/>
<comment type="caution">
    <text evidence="1">The sequence shown here is derived from an EMBL/GenBank/DDBJ whole genome shotgun (WGS) entry which is preliminary data.</text>
</comment>
<evidence type="ECO:0008006" key="3">
    <source>
        <dbReference type="Google" id="ProtNLM"/>
    </source>
</evidence>
<sequence>MRQKTQSTDDAKLRQALANMRYKACTAEDIGFLRSRVCSRSAHTPDIASKEFRNVSIITGLNIHKDEFNRIGTERFAAETGQDLIHFYSEDSISETPVSSARRKKKSMAVKLTARLQRHLWSSRPSDNNKHIPGKLSICKGLPMMIRLNSATELSITKGQECTVHYWVEAVGSRGQKILDTLFVKLIHPPQDVNVSGLPTNVVPLIRTSQAILCYLADDSSININRSQVEIIPNFAMTDYCSQGKTRPINPVDLTNCRLHQSYYTALSRSASAEGTILLPDFTDPKLFAFDPRKIQGGCSGHLRQEFRELEMLDHITQLQYEGTIPVSVLGERRYDLIERFQLWAGTNFVPPRVEKSLRWSAIDPFQPIECSKFEWDVKAGVDQEKRKVTPMKLPGKRKGRTSEDGTTHVAERNVRKERQTVSAVNRTAVEPAGCIWSSNSCPYDSLMFVIANVWKQNPADFSIRFTDINAEWMGTLANALDAHEKGQYSLEQVRDFMRRKLHRAYPTVFMFGRESSPCAVSERWFKRDTPSFIISNQCEAGHEINDSVTLSCGIHPSSKQMAWQSVTEYIEQAPRDAMCVACDLPSTKRMKFLYGPVIIPMYVEGVDVAAEHVLHIQIDGSVVSYEMVGAVYYGGHHFTARYIDEQSDVWYNDGIVHGRSCILEGQIATVDMKWLPDGRECILFLYARRYV</sequence>
<reference evidence="1" key="1">
    <citation type="submission" date="2023-06" db="EMBL/GenBank/DDBJ databases">
        <authorList>
            <consortium name="Lawrence Berkeley National Laboratory"/>
            <person name="Ahrendt S."/>
            <person name="Sahu N."/>
            <person name="Indic B."/>
            <person name="Wong-Bajracharya J."/>
            <person name="Merenyi Z."/>
            <person name="Ke H.-M."/>
            <person name="Monk M."/>
            <person name="Kocsube S."/>
            <person name="Drula E."/>
            <person name="Lipzen A."/>
            <person name="Balint B."/>
            <person name="Henrissat B."/>
            <person name="Andreopoulos B."/>
            <person name="Martin F.M."/>
            <person name="Harder C.B."/>
            <person name="Rigling D."/>
            <person name="Ford K.L."/>
            <person name="Foster G.D."/>
            <person name="Pangilinan J."/>
            <person name="Papanicolaou A."/>
            <person name="Barry K."/>
            <person name="LaButti K."/>
            <person name="Viragh M."/>
            <person name="Koriabine M."/>
            <person name="Yan M."/>
            <person name="Riley R."/>
            <person name="Champramary S."/>
            <person name="Plett K.L."/>
            <person name="Tsai I.J."/>
            <person name="Slot J."/>
            <person name="Sipos G."/>
            <person name="Plett J."/>
            <person name="Nagy L.G."/>
            <person name="Grigoriev I.V."/>
        </authorList>
    </citation>
    <scope>NUCLEOTIDE SEQUENCE</scope>
    <source>
        <strain evidence="1">FPL87.14</strain>
    </source>
</reference>
<keyword evidence="2" id="KW-1185">Reference proteome</keyword>
<dbReference type="Proteomes" id="UP001175226">
    <property type="component" value="Unassembled WGS sequence"/>
</dbReference>
<organism evidence="1 2">
    <name type="scientific">Armillaria borealis</name>
    <dbReference type="NCBI Taxonomy" id="47425"/>
    <lineage>
        <taxon>Eukaryota</taxon>
        <taxon>Fungi</taxon>
        <taxon>Dikarya</taxon>
        <taxon>Basidiomycota</taxon>
        <taxon>Agaricomycotina</taxon>
        <taxon>Agaricomycetes</taxon>
        <taxon>Agaricomycetidae</taxon>
        <taxon>Agaricales</taxon>
        <taxon>Marasmiineae</taxon>
        <taxon>Physalacriaceae</taxon>
        <taxon>Armillaria</taxon>
    </lineage>
</organism>
<dbReference type="EMBL" id="JAUEPT010000011">
    <property type="protein sequence ID" value="KAK0447514.1"/>
    <property type="molecule type" value="Genomic_DNA"/>
</dbReference>
<gene>
    <name evidence="1" type="ORF">EV421DRAFT_1706573</name>
</gene>
<protein>
    <recommendedName>
        <fullName evidence="3">USP domain-containing protein</fullName>
    </recommendedName>
</protein>
<evidence type="ECO:0000313" key="1">
    <source>
        <dbReference type="EMBL" id="KAK0447514.1"/>
    </source>
</evidence>
<evidence type="ECO:0000313" key="2">
    <source>
        <dbReference type="Proteomes" id="UP001175226"/>
    </source>
</evidence>